<evidence type="ECO:0000313" key="1">
    <source>
        <dbReference type="EMBL" id="JAH26065.1"/>
    </source>
</evidence>
<accession>A0A0E9RC51</accession>
<protein>
    <submittedName>
        <fullName evidence="1">Uncharacterized protein</fullName>
    </submittedName>
</protein>
<reference evidence="1" key="1">
    <citation type="submission" date="2014-11" db="EMBL/GenBank/DDBJ databases">
        <authorList>
            <person name="Amaro Gonzalez C."/>
        </authorList>
    </citation>
    <scope>NUCLEOTIDE SEQUENCE</scope>
</reference>
<organism evidence="1">
    <name type="scientific">Anguilla anguilla</name>
    <name type="common">European freshwater eel</name>
    <name type="synonym">Muraena anguilla</name>
    <dbReference type="NCBI Taxonomy" id="7936"/>
    <lineage>
        <taxon>Eukaryota</taxon>
        <taxon>Metazoa</taxon>
        <taxon>Chordata</taxon>
        <taxon>Craniata</taxon>
        <taxon>Vertebrata</taxon>
        <taxon>Euteleostomi</taxon>
        <taxon>Actinopterygii</taxon>
        <taxon>Neopterygii</taxon>
        <taxon>Teleostei</taxon>
        <taxon>Anguilliformes</taxon>
        <taxon>Anguillidae</taxon>
        <taxon>Anguilla</taxon>
    </lineage>
</organism>
<name>A0A0E9RC51_ANGAN</name>
<reference evidence="1" key="2">
    <citation type="journal article" date="2015" name="Fish Shellfish Immunol.">
        <title>Early steps in the European eel (Anguilla anguilla)-Vibrio vulnificus interaction in the gills: Role of the RtxA13 toxin.</title>
        <authorList>
            <person name="Callol A."/>
            <person name="Pajuelo D."/>
            <person name="Ebbesson L."/>
            <person name="Teles M."/>
            <person name="MacKenzie S."/>
            <person name="Amaro C."/>
        </authorList>
    </citation>
    <scope>NUCLEOTIDE SEQUENCE</scope>
</reference>
<dbReference type="AlphaFoldDB" id="A0A0E9RC51"/>
<proteinExistence type="predicted"/>
<dbReference type="EMBL" id="GBXM01082512">
    <property type="protein sequence ID" value="JAH26065.1"/>
    <property type="molecule type" value="Transcribed_RNA"/>
</dbReference>
<sequence>MSFGHKLTSSVVPSCDSCYITRVTALHQPHVEAFKEQERCYPS</sequence>